<comment type="subcellular location">
    <subcellularLocation>
        <location evidence="2">Cell membrane</location>
    </subcellularLocation>
</comment>
<dbReference type="Pfam" id="PF07228">
    <property type="entry name" value="SpoIIE"/>
    <property type="match status" value="1"/>
</dbReference>
<dbReference type="InterPro" id="IPR004358">
    <property type="entry name" value="Sig_transdc_His_kin-like_C"/>
</dbReference>
<proteinExistence type="predicted"/>
<gene>
    <name evidence="11" type="ORF">ACFO8L_36720</name>
</gene>
<evidence type="ECO:0000256" key="1">
    <source>
        <dbReference type="ARBA" id="ARBA00000085"/>
    </source>
</evidence>
<evidence type="ECO:0000256" key="3">
    <source>
        <dbReference type="ARBA" id="ARBA00012438"/>
    </source>
</evidence>
<evidence type="ECO:0000259" key="9">
    <source>
        <dbReference type="PROSITE" id="PS50109"/>
    </source>
</evidence>
<dbReference type="Pfam" id="PF00072">
    <property type="entry name" value="Response_reg"/>
    <property type="match status" value="1"/>
</dbReference>
<dbReference type="SMART" id="SM00388">
    <property type="entry name" value="HisKA"/>
    <property type="match status" value="1"/>
</dbReference>
<dbReference type="Gene3D" id="3.30.565.10">
    <property type="entry name" value="Histidine kinase-like ATPase, C-terminal domain"/>
    <property type="match status" value="1"/>
</dbReference>
<evidence type="ECO:0000313" key="12">
    <source>
        <dbReference type="Proteomes" id="UP001595891"/>
    </source>
</evidence>
<dbReference type="InterPro" id="IPR036890">
    <property type="entry name" value="HATPase_C_sf"/>
</dbReference>
<dbReference type="SUPFAM" id="SSF47384">
    <property type="entry name" value="Homodimeric domain of signal transducing histidine kinase"/>
    <property type="match status" value="1"/>
</dbReference>
<dbReference type="Gene3D" id="3.60.40.10">
    <property type="entry name" value="PPM-type phosphatase domain"/>
    <property type="match status" value="1"/>
</dbReference>
<evidence type="ECO:0000256" key="5">
    <source>
        <dbReference type="ARBA" id="ARBA00022777"/>
    </source>
</evidence>
<dbReference type="EC" id="2.7.13.3" evidence="3"/>
<dbReference type="PANTHER" id="PTHR43547:SF2">
    <property type="entry name" value="HYBRID SIGNAL TRANSDUCTION HISTIDINE KINASE C"/>
    <property type="match status" value="1"/>
</dbReference>
<dbReference type="PRINTS" id="PR00344">
    <property type="entry name" value="BCTRLSENSOR"/>
</dbReference>
<dbReference type="SUPFAM" id="SSF55781">
    <property type="entry name" value="GAF domain-like"/>
    <property type="match status" value="1"/>
</dbReference>
<dbReference type="InterPro" id="IPR001789">
    <property type="entry name" value="Sig_transdc_resp-reg_receiver"/>
</dbReference>
<dbReference type="PROSITE" id="PS50110">
    <property type="entry name" value="RESPONSE_REGULATORY"/>
    <property type="match status" value="1"/>
</dbReference>
<dbReference type="InterPro" id="IPR036097">
    <property type="entry name" value="HisK_dim/P_sf"/>
</dbReference>
<dbReference type="SUPFAM" id="SSF81606">
    <property type="entry name" value="PP2C-like"/>
    <property type="match status" value="1"/>
</dbReference>
<evidence type="ECO:0000256" key="2">
    <source>
        <dbReference type="ARBA" id="ARBA00004236"/>
    </source>
</evidence>
<organism evidence="11 12">
    <name type="scientific">Sphaerisporangium corydalis</name>
    <dbReference type="NCBI Taxonomy" id="1441875"/>
    <lineage>
        <taxon>Bacteria</taxon>
        <taxon>Bacillati</taxon>
        <taxon>Actinomycetota</taxon>
        <taxon>Actinomycetes</taxon>
        <taxon>Streptosporangiales</taxon>
        <taxon>Streptosporangiaceae</taxon>
        <taxon>Sphaerisporangium</taxon>
    </lineage>
</organism>
<evidence type="ECO:0000256" key="6">
    <source>
        <dbReference type="ARBA" id="ARBA00023012"/>
    </source>
</evidence>
<comment type="caution">
    <text evidence="11">The sequence shown here is derived from an EMBL/GenBank/DDBJ whole genome shotgun (WGS) entry which is preliminary data.</text>
</comment>
<dbReference type="SUPFAM" id="SSF52172">
    <property type="entry name" value="CheY-like"/>
    <property type="match status" value="1"/>
</dbReference>
<dbReference type="Gene3D" id="3.40.50.2300">
    <property type="match status" value="1"/>
</dbReference>
<dbReference type="InterPro" id="IPR035965">
    <property type="entry name" value="PAS-like_dom_sf"/>
</dbReference>
<feature type="region of interest" description="Disordered" evidence="8">
    <location>
        <begin position="877"/>
        <end position="897"/>
    </location>
</feature>
<feature type="modified residue" description="4-aspartylphosphate" evidence="7">
    <location>
        <position position="712"/>
    </location>
</feature>
<keyword evidence="5" id="KW-0808">Transferase</keyword>
<dbReference type="SMART" id="SM00387">
    <property type="entry name" value="HATPase_c"/>
    <property type="match status" value="1"/>
</dbReference>
<dbReference type="SUPFAM" id="SSF55785">
    <property type="entry name" value="PYP-like sensor domain (PAS domain)"/>
    <property type="match status" value="1"/>
</dbReference>
<name>A0ABV9EUK2_9ACTN</name>
<dbReference type="Gene3D" id="3.30.450.40">
    <property type="match status" value="2"/>
</dbReference>
<dbReference type="InterPro" id="IPR001932">
    <property type="entry name" value="PPM-type_phosphatase-like_dom"/>
</dbReference>
<keyword evidence="4 7" id="KW-0597">Phosphoprotein</keyword>
<dbReference type="Pfam" id="PF08448">
    <property type="entry name" value="PAS_4"/>
    <property type="match status" value="1"/>
</dbReference>
<dbReference type="Gene3D" id="3.30.450.20">
    <property type="entry name" value="PAS domain"/>
    <property type="match status" value="1"/>
</dbReference>
<dbReference type="CDD" id="cd16922">
    <property type="entry name" value="HATPase_EvgS-ArcB-TorS-like"/>
    <property type="match status" value="1"/>
</dbReference>
<dbReference type="InterPro" id="IPR036457">
    <property type="entry name" value="PPM-type-like_dom_sf"/>
</dbReference>
<dbReference type="Pfam" id="PF02518">
    <property type="entry name" value="HATPase_c"/>
    <property type="match status" value="1"/>
</dbReference>
<dbReference type="InterPro" id="IPR029016">
    <property type="entry name" value="GAF-like_dom_sf"/>
</dbReference>
<evidence type="ECO:0000256" key="4">
    <source>
        <dbReference type="ARBA" id="ARBA00022553"/>
    </source>
</evidence>
<reference evidence="12" key="1">
    <citation type="journal article" date="2019" name="Int. J. Syst. Evol. Microbiol.">
        <title>The Global Catalogue of Microorganisms (GCM) 10K type strain sequencing project: providing services to taxonomists for standard genome sequencing and annotation.</title>
        <authorList>
            <consortium name="The Broad Institute Genomics Platform"/>
            <consortium name="The Broad Institute Genome Sequencing Center for Infectious Disease"/>
            <person name="Wu L."/>
            <person name="Ma J."/>
        </authorList>
    </citation>
    <scope>NUCLEOTIDE SEQUENCE [LARGE SCALE GENOMIC DNA]</scope>
    <source>
        <strain evidence="12">CCUG 49560</strain>
    </source>
</reference>
<evidence type="ECO:0000256" key="7">
    <source>
        <dbReference type="PROSITE-ProRule" id="PRU00169"/>
    </source>
</evidence>
<keyword evidence="12" id="KW-1185">Reference proteome</keyword>
<dbReference type="Proteomes" id="UP001595891">
    <property type="component" value="Unassembled WGS sequence"/>
</dbReference>
<dbReference type="InterPro" id="IPR003661">
    <property type="entry name" value="HisK_dim/P_dom"/>
</dbReference>
<keyword evidence="5" id="KW-0418">Kinase</keyword>
<evidence type="ECO:0000259" key="10">
    <source>
        <dbReference type="PROSITE" id="PS50110"/>
    </source>
</evidence>
<dbReference type="SMART" id="SM00331">
    <property type="entry name" value="PP2C_SIG"/>
    <property type="match status" value="1"/>
</dbReference>
<dbReference type="InterPro" id="IPR011006">
    <property type="entry name" value="CheY-like_superfamily"/>
</dbReference>
<feature type="domain" description="Response regulatory" evidence="10">
    <location>
        <begin position="664"/>
        <end position="779"/>
    </location>
</feature>
<dbReference type="InterPro" id="IPR005467">
    <property type="entry name" value="His_kinase_dom"/>
</dbReference>
<dbReference type="Gene3D" id="1.10.287.130">
    <property type="match status" value="1"/>
</dbReference>
<accession>A0ABV9EUK2</accession>
<dbReference type="EMBL" id="JBHSFN010000036">
    <property type="protein sequence ID" value="MFC4591684.1"/>
    <property type="molecule type" value="Genomic_DNA"/>
</dbReference>
<dbReference type="InterPro" id="IPR003594">
    <property type="entry name" value="HATPase_dom"/>
</dbReference>
<dbReference type="SMART" id="SM00448">
    <property type="entry name" value="REC"/>
    <property type="match status" value="1"/>
</dbReference>
<evidence type="ECO:0000313" key="11">
    <source>
        <dbReference type="EMBL" id="MFC4591684.1"/>
    </source>
</evidence>
<dbReference type="RefSeq" id="WP_262845491.1">
    <property type="nucleotide sequence ID" value="NZ_JANZYP010000039.1"/>
</dbReference>
<evidence type="ECO:0000256" key="8">
    <source>
        <dbReference type="SAM" id="MobiDB-lite"/>
    </source>
</evidence>
<dbReference type="SUPFAM" id="SSF55874">
    <property type="entry name" value="ATPase domain of HSP90 chaperone/DNA topoisomerase II/histidine kinase"/>
    <property type="match status" value="1"/>
</dbReference>
<protein>
    <recommendedName>
        <fullName evidence="3">histidine kinase</fullName>
        <ecNumber evidence="3">2.7.13.3</ecNumber>
    </recommendedName>
</protein>
<comment type="catalytic activity">
    <reaction evidence="1">
        <text>ATP + protein L-histidine = ADP + protein N-phospho-L-histidine.</text>
        <dbReference type="EC" id="2.7.13.3"/>
    </reaction>
</comment>
<sequence length="1197" mass="127067">MRRPPLSGIEATLSGGGAMGALMLAHDWPATPLGPMQDWPQSLRSSLSVCLASRFPMFVYWGPHLVQLYNDAFVPILGGKHPHALGQSAEEGWREAWDTVGPMLEHVLSSGEATYFEDLPVILQRSGFPEECYFTFSYSPVRDEDGQVSGVVGVVSETTGRVLGERGLAVLRELGERTMAATSAAQACAHAAEVFARHATDVPFALLYLLSDDGQEATLAGTAGLEPGGPLSPPTVTLPDGTPGGTVSGEGDHLWPLGEARSGVVEVGSPRVAEVAPAPRAGFAPASRAMVLPIGRATGEQPAGLLVIGLNSGRPLDEDYRTFLQLATGHVAAGIANATAFEAERRRAEQLAALDEAKSRFFANVSHEFRTPLTLMLGPLEDTLADPLGLRPEDRERVEMIQRNALRLLKLVNTLLDFSRSDAGATRPHLVPTNLARLTTELAGLFRPVLERGGLRLLVDCPPLPRPVLVDPDMWEKILFNLLSNAFKFTFDGEVRVSVRAEGERVRVSVSDTGAGIPEAEVPHLFDRFHQVSGTPSRSEEGSGIGLSLVAELVRRHGGAVEVTSTLGAGSTFTVLLPFHPSLHPTPAIPDPETVPSGFEIVAPGFEIVAPGIEIVAPGSELVTPGGGTVADGWSSGDRSTAFVQEALGWAPPVVPGPEEPAPEVLIVDDNSDMRAHLTRLLAPHWRVRAVPDGRAALDVIAQVTPELVLTDAMMPRLDGFALIKALRAGDATRHIPVIMVSARAGQEATVEGLDAGADDYLIKPFTAAELRARVRTHLLTARQRRQAAGRLQSLADLTLRLNAGLDPVRIAEVLCAELVPAYAGGCAVWPHPDSERLAFEQGANRLDPSTPERPLHLTTAPGLPDIAHAVLRRSPTPPYATLGQPPDAARPEDGDGVPGEGELVLALVLPGSNGVARTVGVVRLVAPTPAASHPDERPYLRELLDRTALALANAERYDREHHIALHLQRSLLPQALPVLDGVTLAARYVAGAAGHQVGGDWYDAFVLPGGRVGLTIGDVMGRGVRAAALMGRLRTAVRVYGLEGMPPATLLDRLNAFLHSGDERQFTTLCYGIYDPATRRLELANGGHLPPVLVPATGQARLLPVHHGLALGVGATFTYTSQGFTVPPGSALLFYTDGLVETRRQPIAERLGLLCDALTGHAGDPDALCARAMSALPPGDSAPADSDDIALLALRT</sequence>
<dbReference type="PANTHER" id="PTHR43547">
    <property type="entry name" value="TWO-COMPONENT HISTIDINE KINASE"/>
    <property type="match status" value="1"/>
</dbReference>
<feature type="domain" description="Histidine kinase" evidence="9">
    <location>
        <begin position="364"/>
        <end position="581"/>
    </location>
</feature>
<dbReference type="PROSITE" id="PS50109">
    <property type="entry name" value="HIS_KIN"/>
    <property type="match status" value="1"/>
</dbReference>
<dbReference type="InterPro" id="IPR013656">
    <property type="entry name" value="PAS_4"/>
</dbReference>
<dbReference type="Pfam" id="PF00512">
    <property type="entry name" value="HisKA"/>
    <property type="match status" value="1"/>
</dbReference>
<dbReference type="CDD" id="cd00082">
    <property type="entry name" value="HisKA"/>
    <property type="match status" value="1"/>
</dbReference>
<keyword evidence="6" id="KW-0902">Two-component regulatory system</keyword>